<keyword evidence="3" id="KW-1185">Reference proteome</keyword>
<evidence type="ECO:0000256" key="1">
    <source>
        <dbReference type="SAM" id="Phobius"/>
    </source>
</evidence>
<keyword evidence="1" id="KW-0472">Membrane</keyword>
<keyword evidence="1" id="KW-1133">Transmembrane helix</keyword>
<name>A0A810MX28_9ACTN</name>
<dbReference type="EMBL" id="AP023359">
    <property type="protein sequence ID" value="BCJ65110.1"/>
    <property type="molecule type" value="Genomic_DNA"/>
</dbReference>
<organism evidence="2 3">
    <name type="scientific">Polymorphospora rubra</name>
    <dbReference type="NCBI Taxonomy" id="338584"/>
    <lineage>
        <taxon>Bacteria</taxon>
        <taxon>Bacillati</taxon>
        <taxon>Actinomycetota</taxon>
        <taxon>Actinomycetes</taxon>
        <taxon>Micromonosporales</taxon>
        <taxon>Micromonosporaceae</taxon>
        <taxon>Polymorphospora</taxon>
    </lineage>
</organism>
<dbReference type="AlphaFoldDB" id="A0A810MX28"/>
<accession>A0A810MX28</accession>
<keyword evidence="1" id="KW-0812">Transmembrane</keyword>
<protein>
    <submittedName>
        <fullName evidence="2">Uncharacterized protein</fullName>
    </submittedName>
</protein>
<dbReference type="KEGG" id="pry:Prubr_21310"/>
<reference evidence="2" key="1">
    <citation type="submission" date="2020-08" db="EMBL/GenBank/DDBJ databases">
        <title>Whole genome shotgun sequence of Polymorphospora rubra NBRC 101157.</title>
        <authorList>
            <person name="Komaki H."/>
            <person name="Tamura T."/>
        </authorList>
    </citation>
    <scope>NUCLEOTIDE SEQUENCE</scope>
    <source>
        <strain evidence="2">NBRC 101157</strain>
    </source>
</reference>
<feature type="transmembrane region" description="Helical" evidence="1">
    <location>
        <begin position="6"/>
        <end position="31"/>
    </location>
</feature>
<evidence type="ECO:0000313" key="3">
    <source>
        <dbReference type="Proteomes" id="UP000680866"/>
    </source>
</evidence>
<gene>
    <name evidence="2" type="ORF">Prubr_21310</name>
</gene>
<sequence>MNPNTIALAAVVVALFSSILALLGAIFGPWLQARQTAKHANQAWQRDLRVAVYLEAAAHAQRLESWMQHISDPTSRPFDDIPELPHRDLVAAKIRVLAPLSLYTAWTTLHASSDAIKYVIEATTEASGSPQDMPWNHPAMGHLQEAINDVIFTAKAALRAATS</sequence>
<dbReference type="Proteomes" id="UP000680866">
    <property type="component" value="Chromosome"/>
</dbReference>
<proteinExistence type="predicted"/>
<dbReference type="RefSeq" id="WP_212824368.1">
    <property type="nucleotide sequence ID" value="NZ_AP023359.1"/>
</dbReference>
<evidence type="ECO:0000313" key="2">
    <source>
        <dbReference type="EMBL" id="BCJ65110.1"/>
    </source>
</evidence>